<proteinExistence type="predicted"/>
<name>A0A841B8Q3_9PSEU</name>
<dbReference type="RefSeq" id="WP_246480909.1">
    <property type="nucleotide sequence ID" value="NZ_JACHMX010000001.1"/>
</dbReference>
<reference evidence="1 2" key="1">
    <citation type="submission" date="2020-08" db="EMBL/GenBank/DDBJ databases">
        <title>Sequencing the genomes of 1000 actinobacteria strains.</title>
        <authorList>
            <person name="Klenk H.-P."/>
        </authorList>
    </citation>
    <scope>NUCLEOTIDE SEQUENCE [LARGE SCALE GENOMIC DNA]</scope>
    <source>
        <strain evidence="1 2">DSM 45272</strain>
    </source>
</reference>
<protein>
    <submittedName>
        <fullName evidence="1">Uncharacterized protein</fullName>
    </submittedName>
</protein>
<dbReference type="AlphaFoldDB" id="A0A841B8Q3"/>
<keyword evidence="2" id="KW-1185">Reference proteome</keyword>
<dbReference type="EMBL" id="JACHMX010000001">
    <property type="protein sequence ID" value="MBB5857289.1"/>
    <property type="molecule type" value="Genomic_DNA"/>
</dbReference>
<gene>
    <name evidence="1" type="ORF">HDA45_007376</name>
</gene>
<dbReference type="Proteomes" id="UP000580861">
    <property type="component" value="Unassembled WGS sequence"/>
</dbReference>
<accession>A0A841B8Q3</accession>
<sequence>MYATVHQFRRSHADESEGWGHALAAELHPGTGSPGTCTLAQVGGLTGLVVALWRDRGSALAAAVRRTPGTSEARVYEVSDVESGAAEPRIAQATWFDRPLTRAEADAADFGGRMRIRPAVRGLRGVGGVGGIYVLTAEDRSSLVLGFTESIEALEAVQKTIMSTELLPGEDPALLPGPDRVDVHRVLHTSLPSLGLVGEPR</sequence>
<evidence type="ECO:0000313" key="2">
    <source>
        <dbReference type="Proteomes" id="UP000580861"/>
    </source>
</evidence>
<organism evidence="1 2">
    <name type="scientific">Amycolatopsis umgeniensis</name>
    <dbReference type="NCBI Taxonomy" id="336628"/>
    <lineage>
        <taxon>Bacteria</taxon>
        <taxon>Bacillati</taxon>
        <taxon>Actinomycetota</taxon>
        <taxon>Actinomycetes</taxon>
        <taxon>Pseudonocardiales</taxon>
        <taxon>Pseudonocardiaceae</taxon>
        <taxon>Amycolatopsis</taxon>
    </lineage>
</organism>
<evidence type="ECO:0000313" key="1">
    <source>
        <dbReference type="EMBL" id="MBB5857289.1"/>
    </source>
</evidence>
<comment type="caution">
    <text evidence="1">The sequence shown here is derived from an EMBL/GenBank/DDBJ whole genome shotgun (WGS) entry which is preliminary data.</text>
</comment>